<feature type="chain" id="PRO_5018230706" description="Lipoprotein" evidence="1">
    <location>
        <begin position="25"/>
        <end position="133"/>
    </location>
</feature>
<protein>
    <recommendedName>
        <fullName evidence="4">Lipoprotein</fullName>
    </recommendedName>
</protein>
<dbReference type="RefSeq" id="WP_123713087.1">
    <property type="nucleotide sequence ID" value="NZ_RKHR01000005.1"/>
</dbReference>
<keyword evidence="3" id="KW-1185">Reference proteome</keyword>
<evidence type="ECO:0000256" key="1">
    <source>
        <dbReference type="SAM" id="SignalP"/>
    </source>
</evidence>
<comment type="caution">
    <text evidence="2">The sequence shown here is derived from an EMBL/GenBank/DDBJ whole genome shotgun (WGS) entry which is preliminary data.</text>
</comment>
<evidence type="ECO:0000313" key="2">
    <source>
        <dbReference type="EMBL" id="ROS00104.1"/>
    </source>
</evidence>
<dbReference type="Proteomes" id="UP000275394">
    <property type="component" value="Unassembled WGS sequence"/>
</dbReference>
<name>A0A3N2DJW7_9GAMM</name>
<organism evidence="2 3">
    <name type="scientific">Sinobacterium caligoides</name>
    <dbReference type="NCBI Taxonomy" id="933926"/>
    <lineage>
        <taxon>Bacteria</taxon>
        <taxon>Pseudomonadati</taxon>
        <taxon>Pseudomonadota</taxon>
        <taxon>Gammaproteobacteria</taxon>
        <taxon>Cellvibrionales</taxon>
        <taxon>Spongiibacteraceae</taxon>
        <taxon>Sinobacterium</taxon>
    </lineage>
</organism>
<reference evidence="2 3" key="1">
    <citation type="submission" date="2018-11" db="EMBL/GenBank/DDBJ databases">
        <title>Genomic Encyclopedia of Type Strains, Phase IV (KMG-IV): sequencing the most valuable type-strain genomes for metagenomic binning, comparative biology and taxonomic classification.</title>
        <authorList>
            <person name="Goeker M."/>
        </authorList>
    </citation>
    <scope>NUCLEOTIDE SEQUENCE [LARGE SCALE GENOMIC DNA]</scope>
    <source>
        <strain evidence="2 3">DSM 100316</strain>
    </source>
</reference>
<evidence type="ECO:0008006" key="4">
    <source>
        <dbReference type="Google" id="ProtNLM"/>
    </source>
</evidence>
<dbReference type="AlphaFoldDB" id="A0A3N2DJW7"/>
<dbReference type="PROSITE" id="PS51257">
    <property type="entry name" value="PROKAR_LIPOPROTEIN"/>
    <property type="match status" value="1"/>
</dbReference>
<accession>A0A3N2DJW7</accession>
<proteinExistence type="predicted"/>
<gene>
    <name evidence="2" type="ORF">EDC56_2740</name>
</gene>
<keyword evidence="1" id="KW-0732">Signal</keyword>
<sequence length="133" mass="14226">MKRLILPGIALAFASLAACSGQQANSEGDVAQEKLPTLNSITSAGRSAADAILSQHNVEQVTNDHLELTGTQSNMIELGLNHANDPLKLARNNADMICRYELDYRRGIELGLIGHAGADYYGECATITSTLLK</sequence>
<dbReference type="EMBL" id="RKHR01000005">
    <property type="protein sequence ID" value="ROS00104.1"/>
    <property type="molecule type" value="Genomic_DNA"/>
</dbReference>
<feature type="signal peptide" evidence="1">
    <location>
        <begin position="1"/>
        <end position="24"/>
    </location>
</feature>
<evidence type="ECO:0000313" key="3">
    <source>
        <dbReference type="Proteomes" id="UP000275394"/>
    </source>
</evidence>